<organism evidence="6 7">
    <name type="scientific">Neolecta irregularis (strain DAH-3)</name>
    <dbReference type="NCBI Taxonomy" id="1198029"/>
    <lineage>
        <taxon>Eukaryota</taxon>
        <taxon>Fungi</taxon>
        <taxon>Dikarya</taxon>
        <taxon>Ascomycota</taxon>
        <taxon>Taphrinomycotina</taxon>
        <taxon>Neolectales</taxon>
        <taxon>Neolectaceae</taxon>
        <taxon>Neolecta</taxon>
    </lineage>
</organism>
<accession>A0A1U7LHV4</accession>
<dbReference type="EMBL" id="LXFE01003878">
    <property type="protein sequence ID" value="OLL22132.1"/>
    <property type="molecule type" value="Genomic_DNA"/>
</dbReference>
<dbReference type="InterPro" id="IPR013520">
    <property type="entry name" value="Ribonucl_H"/>
</dbReference>
<keyword evidence="3" id="KW-0378">Hydrolase</keyword>
<dbReference type="NCBIfam" id="NF003765">
    <property type="entry name" value="PRK05359.1"/>
    <property type="match status" value="1"/>
</dbReference>
<dbReference type="CDD" id="cd06135">
    <property type="entry name" value="Orn"/>
    <property type="match status" value="1"/>
</dbReference>
<dbReference type="Proteomes" id="UP000186594">
    <property type="component" value="Unassembled WGS sequence"/>
</dbReference>
<sequence length="213" mass="24349">NAVRLYRPRTTFFLTHRFKSTSKKRPGQGRHASPSKYTWIDCEMTGLDTKNDKIIQIAVLITNDKLQILDPGIELVISHPAQVLEGMNEWSAKQHEKSGLLAAVKESTITTEDAQQRVLEYISKRVAPGHGILCGSSVYYDRRFMENDMPNVIAHLSHRMIVDVSTIRELAKRWNSPIMKKIMHRATPADHTAMSDIRASIKQLAGYKRLWLR</sequence>
<dbReference type="GO" id="GO:0005739">
    <property type="term" value="C:mitochondrion"/>
    <property type="evidence" value="ECO:0007669"/>
    <property type="project" value="TreeGrafter"/>
</dbReference>
<dbReference type="InterPro" id="IPR036397">
    <property type="entry name" value="RNaseH_sf"/>
</dbReference>
<dbReference type="SUPFAM" id="SSF53098">
    <property type="entry name" value="Ribonuclease H-like"/>
    <property type="match status" value="1"/>
</dbReference>
<dbReference type="OrthoDB" id="270189at2759"/>
<evidence type="ECO:0000256" key="2">
    <source>
        <dbReference type="ARBA" id="ARBA00022722"/>
    </source>
</evidence>
<evidence type="ECO:0000256" key="1">
    <source>
        <dbReference type="ARBA" id="ARBA00009921"/>
    </source>
</evidence>
<keyword evidence="4" id="KW-0269">Exonuclease</keyword>
<feature type="domain" description="Exonuclease" evidence="5">
    <location>
        <begin position="36"/>
        <end position="213"/>
    </location>
</feature>
<proteinExistence type="inferred from homology"/>
<keyword evidence="7" id="KW-1185">Reference proteome</keyword>
<dbReference type="SMART" id="SM00479">
    <property type="entry name" value="EXOIII"/>
    <property type="match status" value="1"/>
</dbReference>
<evidence type="ECO:0000313" key="7">
    <source>
        <dbReference type="Proteomes" id="UP000186594"/>
    </source>
</evidence>
<comment type="caution">
    <text evidence="6">The sequence shown here is derived from an EMBL/GenBank/DDBJ whole genome shotgun (WGS) entry which is preliminary data.</text>
</comment>
<dbReference type="OMA" id="AFFHYRN"/>
<evidence type="ECO:0000256" key="4">
    <source>
        <dbReference type="ARBA" id="ARBA00022839"/>
    </source>
</evidence>
<dbReference type="Pfam" id="PF00929">
    <property type="entry name" value="RNase_T"/>
    <property type="match status" value="1"/>
</dbReference>
<reference evidence="6 7" key="1">
    <citation type="submission" date="2016-04" db="EMBL/GenBank/DDBJ databases">
        <title>Evolutionary innovation and constraint leading to complex multicellularity in the Ascomycota.</title>
        <authorList>
            <person name="Cisse O."/>
            <person name="Nguyen A."/>
            <person name="Hewitt D.A."/>
            <person name="Jedd G."/>
            <person name="Stajich J.E."/>
        </authorList>
    </citation>
    <scope>NUCLEOTIDE SEQUENCE [LARGE SCALE GENOMIC DNA]</scope>
    <source>
        <strain evidence="6 7">DAH-3</strain>
    </source>
</reference>
<dbReference type="GO" id="GO:0000175">
    <property type="term" value="F:3'-5'-RNA exonuclease activity"/>
    <property type="evidence" value="ECO:0007669"/>
    <property type="project" value="InterPro"/>
</dbReference>
<protein>
    <submittedName>
        <fullName evidence="6">Oligoribonuclease</fullName>
    </submittedName>
</protein>
<evidence type="ECO:0000259" key="5">
    <source>
        <dbReference type="SMART" id="SM00479"/>
    </source>
</evidence>
<gene>
    <name evidence="6" type="ORF">NEOLI_003939</name>
</gene>
<dbReference type="InterPro" id="IPR012337">
    <property type="entry name" value="RNaseH-like_sf"/>
</dbReference>
<dbReference type="AlphaFoldDB" id="A0A1U7LHV4"/>
<comment type="similarity">
    <text evidence="1">Belongs to the oligoribonuclease family.</text>
</comment>
<dbReference type="PANTHER" id="PTHR11046:SF0">
    <property type="entry name" value="OLIGORIBONUCLEASE, MITOCHONDRIAL"/>
    <property type="match status" value="1"/>
</dbReference>
<evidence type="ECO:0000313" key="6">
    <source>
        <dbReference type="EMBL" id="OLL22132.1"/>
    </source>
</evidence>
<name>A0A1U7LHV4_NEOID</name>
<dbReference type="InterPro" id="IPR022894">
    <property type="entry name" value="Oligoribonuclease"/>
</dbReference>
<dbReference type="STRING" id="1198029.A0A1U7LHV4"/>
<dbReference type="Gene3D" id="3.30.420.10">
    <property type="entry name" value="Ribonuclease H-like superfamily/Ribonuclease H"/>
    <property type="match status" value="1"/>
</dbReference>
<dbReference type="PANTHER" id="PTHR11046">
    <property type="entry name" value="OLIGORIBONUCLEASE, MITOCHONDRIAL"/>
    <property type="match status" value="1"/>
</dbReference>
<evidence type="ECO:0000256" key="3">
    <source>
        <dbReference type="ARBA" id="ARBA00022801"/>
    </source>
</evidence>
<feature type="non-terminal residue" evidence="6">
    <location>
        <position position="1"/>
    </location>
</feature>
<keyword evidence="2" id="KW-0540">Nuclease</keyword>
<dbReference type="GO" id="GO:0003676">
    <property type="term" value="F:nucleic acid binding"/>
    <property type="evidence" value="ECO:0007669"/>
    <property type="project" value="InterPro"/>
</dbReference>